<dbReference type="InterPro" id="IPR005955">
    <property type="entry name" value="GST_Zeta"/>
</dbReference>
<dbReference type="InterPro" id="IPR036249">
    <property type="entry name" value="Thioredoxin-like_sf"/>
</dbReference>
<dbReference type="CDD" id="cd03042">
    <property type="entry name" value="GST_N_Zeta"/>
    <property type="match status" value="1"/>
</dbReference>
<keyword evidence="5" id="KW-1185">Reference proteome</keyword>
<reference evidence="4" key="2">
    <citation type="submission" date="2020-09" db="EMBL/GenBank/DDBJ databases">
        <authorList>
            <person name="Sun Q."/>
            <person name="Kim S."/>
        </authorList>
    </citation>
    <scope>NUCLEOTIDE SEQUENCE</scope>
    <source>
        <strain evidence="4">KCTC 42590</strain>
    </source>
</reference>
<evidence type="ECO:0000313" key="4">
    <source>
        <dbReference type="EMBL" id="GHF26889.1"/>
    </source>
</evidence>
<dbReference type="GO" id="GO:0016034">
    <property type="term" value="F:maleylacetoacetate isomerase activity"/>
    <property type="evidence" value="ECO:0007669"/>
    <property type="project" value="TreeGrafter"/>
</dbReference>
<dbReference type="InterPro" id="IPR010987">
    <property type="entry name" value="Glutathione-S-Trfase_C-like"/>
</dbReference>
<reference evidence="4" key="1">
    <citation type="journal article" date="2014" name="Int. J. Syst. Evol. Microbiol.">
        <title>Complete genome sequence of Corynebacterium casei LMG S-19264T (=DSM 44701T), isolated from a smear-ripened cheese.</title>
        <authorList>
            <consortium name="US DOE Joint Genome Institute (JGI-PGF)"/>
            <person name="Walter F."/>
            <person name="Albersmeier A."/>
            <person name="Kalinowski J."/>
            <person name="Ruckert C."/>
        </authorList>
    </citation>
    <scope>NUCLEOTIDE SEQUENCE</scope>
    <source>
        <strain evidence="4">KCTC 42590</strain>
    </source>
</reference>
<dbReference type="GO" id="GO:0006749">
    <property type="term" value="P:glutathione metabolic process"/>
    <property type="evidence" value="ECO:0007669"/>
    <property type="project" value="TreeGrafter"/>
</dbReference>
<proteinExistence type="inferred from homology"/>
<dbReference type="FunFam" id="1.20.1050.10:FF:000017">
    <property type="entry name" value="Maleylacetoacetate isomerase"/>
    <property type="match status" value="1"/>
</dbReference>
<evidence type="ECO:0000313" key="5">
    <source>
        <dbReference type="Proteomes" id="UP000630923"/>
    </source>
</evidence>
<comment type="similarity">
    <text evidence="1">Belongs to the GST superfamily. Zeta family.</text>
</comment>
<dbReference type="Gene3D" id="1.20.1050.10">
    <property type="match status" value="1"/>
</dbReference>
<dbReference type="GO" id="GO:0005737">
    <property type="term" value="C:cytoplasm"/>
    <property type="evidence" value="ECO:0007669"/>
    <property type="project" value="InterPro"/>
</dbReference>
<accession>A0A919AUK9</accession>
<dbReference type="Proteomes" id="UP000630923">
    <property type="component" value="Unassembled WGS sequence"/>
</dbReference>
<dbReference type="SFLD" id="SFLDG00358">
    <property type="entry name" value="Main_(cytGST)"/>
    <property type="match status" value="1"/>
</dbReference>
<dbReference type="SUPFAM" id="SSF47616">
    <property type="entry name" value="GST C-terminal domain-like"/>
    <property type="match status" value="1"/>
</dbReference>
<sequence length="216" mass="24353">MSRILYGYYRSSAAYRVRIALNLKGLDYEHVSVNLKPGEDGQKQAEYVALNPQGRVPFFIDGDVKIAQSPAVLEYLEEVYPETPLLPEAAADRAFIRQIVNIIACDIHPLNNLSVLQRLKGDFSASDQDIAIWYHHWIKEGFQAIEKLSKNTSGEFLFGDDPTLADVYLLPQIWNAERFKTALDDFPTLLSIRDNANKLQAFIDAAPENQPDTPAI</sequence>
<dbReference type="Pfam" id="PF13410">
    <property type="entry name" value="GST_C_2"/>
    <property type="match status" value="1"/>
</dbReference>
<dbReference type="CDD" id="cd03191">
    <property type="entry name" value="GST_C_Zeta"/>
    <property type="match status" value="1"/>
</dbReference>
<dbReference type="NCBIfam" id="TIGR01262">
    <property type="entry name" value="maiA"/>
    <property type="match status" value="1"/>
</dbReference>
<dbReference type="EMBL" id="BNCI01000002">
    <property type="protein sequence ID" value="GHF26889.1"/>
    <property type="molecule type" value="Genomic_DNA"/>
</dbReference>
<dbReference type="Pfam" id="PF02798">
    <property type="entry name" value="GST_N"/>
    <property type="match status" value="1"/>
</dbReference>
<dbReference type="InterPro" id="IPR036282">
    <property type="entry name" value="Glutathione-S-Trfase_C_sf"/>
</dbReference>
<protein>
    <submittedName>
        <fullName evidence="4">Maleylacetoacetate isomerase</fullName>
    </submittedName>
</protein>
<dbReference type="SUPFAM" id="SSF52833">
    <property type="entry name" value="Thioredoxin-like"/>
    <property type="match status" value="1"/>
</dbReference>
<dbReference type="GO" id="GO:0004364">
    <property type="term" value="F:glutathione transferase activity"/>
    <property type="evidence" value="ECO:0007669"/>
    <property type="project" value="TreeGrafter"/>
</dbReference>
<dbReference type="InterPro" id="IPR004045">
    <property type="entry name" value="Glutathione_S-Trfase_N"/>
</dbReference>
<dbReference type="AlphaFoldDB" id="A0A919AUK9"/>
<dbReference type="PROSITE" id="PS50404">
    <property type="entry name" value="GST_NTER"/>
    <property type="match status" value="1"/>
</dbReference>
<dbReference type="PANTHER" id="PTHR42673:SF21">
    <property type="entry name" value="GLUTATHIONE S-TRANSFERASE YFCF"/>
    <property type="match status" value="1"/>
</dbReference>
<evidence type="ECO:0000256" key="1">
    <source>
        <dbReference type="ARBA" id="ARBA00010007"/>
    </source>
</evidence>
<dbReference type="PANTHER" id="PTHR42673">
    <property type="entry name" value="MALEYLACETOACETATE ISOMERASE"/>
    <property type="match status" value="1"/>
</dbReference>
<keyword evidence="4" id="KW-0413">Isomerase</keyword>
<feature type="domain" description="GST N-terminal" evidence="2">
    <location>
        <begin position="1"/>
        <end position="84"/>
    </location>
</feature>
<dbReference type="SFLD" id="SFLDS00019">
    <property type="entry name" value="Glutathione_Transferase_(cytos"/>
    <property type="match status" value="1"/>
</dbReference>
<comment type="caution">
    <text evidence="4">The sequence shown here is derived from an EMBL/GenBank/DDBJ whole genome shotgun (WGS) entry which is preliminary data.</text>
</comment>
<dbReference type="Gene3D" id="3.40.30.10">
    <property type="entry name" value="Glutaredoxin"/>
    <property type="match status" value="1"/>
</dbReference>
<dbReference type="GO" id="GO:0006559">
    <property type="term" value="P:L-phenylalanine catabolic process"/>
    <property type="evidence" value="ECO:0007669"/>
    <property type="project" value="TreeGrafter"/>
</dbReference>
<gene>
    <name evidence="4" type="primary">maiA</name>
    <name evidence="4" type="ORF">GCM10017044_22410</name>
</gene>
<organism evidence="4 5">
    <name type="scientific">Kordiimonas sediminis</name>
    <dbReference type="NCBI Taxonomy" id="1735581"/>
    <lineage>
        <taxon>Bacteria</taxon>
        <taxon>Pseudomonadati</taxon>
        <taxon>Pseudomonadota</taxon>
        <taxon>Alphaproteobacteria</taxon>
        <taxon>Kordiimonadales</taxon>
        <taxon>Kordiimonadaceae</taxon>
        <taxon>Kordiimonas</taxon>
    </lineage>
</organism>
<feature type="domain" description="GST C-terminal" evidence="3">
    <location>
        <begin position="89"/>
        <end position="215"/>
    </location>
</feature>
<evidence type="ECO:0000259" key="2">
    <source>
        <dbReference type="PROSITE" id="PS50404"/>
    </source>
</evidence>
<dbReference type="InterPro" id="IPR034333">
    <property type="entry name" value="GST_Zeta_N"/>
</dbReference>
<name>A0A919AUK9_9PROT</name>
<evidence type="ECO:0000259" key="3">
    <source>
        <dbReference type="PROSITE" id="PS50405"/>
    </source>
</evidence>
<dbReference type="InterPro" id="IPR034330">
    <property type="entry name" value="GST_Zeta_C"/>
</dbReference>
<dbReference type="InterPro" id="IPR040079">
    <property type="entry name" value="Glutathione_S-Trfase"/>
</dbReference>
<dbReference type="PROSITE" id="PS50405">
    <property type="entry name" value="GST_CTER"/>
    <property type="match status" value="1"/>
</dbReference>
<dbReference type="RefSeq" id="WP_191252996.1">
    <property type="nucleotide sequence ID" value="NZ_BNCI01000002.1"/>
</dbReference>